<sequence length="57" mass="6975">MGVNERRDVPFLVQMSWAVLDYHRVQRCRRCHPDGWCPRVAVARARILAWRRVKDRW</sequence>
<dbReference type="STRING" id="47866.GA0074694_1150"/>
<protein>
    <submittedName>
        <fullName evidence="1">Uncharacterized protein</fullName>
    </submittedName>
</protein>
<name>A0A1C6RDY4_9ACTN</name>
<evidence type="ECO:0000313" key="1">
    <source>
        <dbReference type="EMBL" id="SCL15311.1"/>
    </source>
</evidence>
<keyword evidence="2" id="KW-1185">Reference proteome</keyword>
<evidence type="ECO:0000313" key="2">
    <source>
        <dbReference type="Proteomes" id="UP000198906"/>
    </source>
</evidence>
<reference evidence="2" key="1">
    <citation type="submission" date="2016-06" db="EMBL/GenBank/DDBJ databases">
        <authorList>
            <person name="Varghese N."/>
        </authorList>
    </citation>
    <scope>NUCLEOTIDE SEQUENCE [LARGE SCALE GENOMIC DNA]</scope>
    <source>
        <strain evidence="2">DSM 46123</strain>
    </source>
</reference>
<dbReference type="Proteomes" id="UP000198906">
    <property type="component" value="Unassembled WGS sequence"/>
</dbReference>
<organism evidence="1 2">
    <name type="scientific">Micromonospora inyonensis</name>
    <dbReference type="NCBI Taxonomy" id="47866"/>
    <lineage>
        <taxon>Bacteria</taxon>
        <taxon>Bacillati</taxon>
        <taxon>Actinomycetota</taxon>
        <taxon>Actinomycetes</taxon>
        <taxon>Micromonosporales</taxon>
        <taxon>Micromonosporaceae</taxon>
        <taxon>Micromonospora</taxon>
    </lineage>
</organism>
<dbReference type="AlphaFoldDB" id="A0A1C6RDY4"/>
<gene>
    <name evidence="1" type="ORF">GA0074694_1150</name>
</gene>
<proteinExistence type="predicted"/>
<accession>A0A1C6RDY4</accession>
<dbReference type="EMBL" id="FMHU01000001">
    <property type="protein sequence ID" value="SCL15311.1"/>
    <property type="molecule type" value="Genomic_DNA"/>
</dbReference>